<keyword evidence="2" id="KW-1185">Reference proteome</keyword>
<accession>A0ABU5TLL9</accession>
<proteinExistence type="predicted"/>
<reference evidence="1 2" key="1">
    <citation type="submission" date="2023-12" db="EMBL/GenBank/DDBJ databases">
        <title>Baltic Sea Cyanobacteria.</title>
        <authorList>
            <person name="Delbaje E."/>
            <person name="Fewer D.P."/>
            <person name="Shishido T.K."/>
        </authorList>
    </citation>
    <scope>NUCLEOTIDE SEQUENCE [LARGE SCALE GENOMIC DNA]</scope>
    <source>
        <strain evidence="1 2">UHCC 0370</strain>
    </source>
</reference>
<dbReference type="EMBL" id="JAYGIE010000084">
    <property type="protein sequence ID" value="MEA5479154.1"/>
    <property type="molecule type" value="Genomic_DNA"/>
</dbReference>
<protein>
    <recommendedName>
        <fullName evidence="3">Transposase</fullName>
    </recommendedName>
</protein>
<evidence type="ECO:0000313" key="2">
    <source>
        <dbReference type="Proteomes" id="UP001301388"/>
    </source>
</evidence>
<comment type="caution">
    <text evidence="1">The sequence shown here is derived from an EMBL/GenBank/DDBJ whole genome shotgun (WGS) entry which is preliminary data.</text>
</comment>
<sequence>MIEGFYSLINVSLTKAKNGKNRLAILTIFRHLRRASHDANGYIELTFN</sequence>
<name>A0ABU5TLL9_9CYAN</name>
<evidence type="ECO:0000313" key="1">
    <source>
        <dbReference type="EMBL" id="MEA5479154.1"/>
    </source>
</evidence>
<gene>
    <name evidence="1" type="ORF">VB774_16150</name>
</gene>
<dbReference type="Proteomes" id="UP001301388">
    <property type="component" value="Unassembled WGS sequence"/>
</dbReference>
<organism evidence="1 2">
    <name type="scientific">Pseudanabaena galeata UHCC 0370</name>
    <dbReference type="NCBI Taxonomy" id="3110310"/>
    <lineage>
        <taxon>Bacteria</taxon>
        <taxon>Bacillati</taxon>
        <taxon>Cyanobacteriota</taxon>
        <taxon>Cyanophyceae</taxon>
        <taxon>Pseudanabaenales</taxon>
        <taxon>Pseudanabaenaceae</taxon>
        <taxon>Pseudanabaena</taxon>
    </lineage>
</organism>
<evidence type="ECO:0008006" key="3">
    <source>
        <dbReference type="Google" id="ProtNLM"/>
    </source>
</evidence>